<name>A0AAV8YG99_9CUCU</name>
<organism evidence="1 2">
    <name type="scientific">Aromia moschata</name>
    <dbReference type="NCBI Taxonomy" id="1265417"/>
    <lineage>
        <taxon>Eukaryota</taxon>
        <taxon>Metazoa</taxon>
        <taxon>Ecdysozoa</taxon>
        <taxon>Arthropoda</taxon>
        <taxon>Hexapoda</taxon>
        <taxon>Insecta</taxon>
        <taxon>Pterygota</taxon>
        <taxon>Neoptera</taxon>
        <taxon>Endopterygota</taxon>
        <taxon>Coleoptera</taxon>
        <taxon>Polyphaga</taxon>
        <taxon>Cucujiformia</taxon>
        <taxon>Chrysomeloidea</taxon>
        <taxon>Cerambycidae</taxon>
        <taxon>Cerambycinae</taxon>
        <taxon>Callichromatini</taxon>
        <taxon>Aromia</taxon>
    </lineage>
</organism>
<keyword evidence="2" id="KW-1185">Reference proteome</keyword>
<dbReference type="Proteomes" id="UP001162162">
    <property type="component" value="Unassembled WGS sequence"/>
</dbReference>
<dbReference type="SUPFAM" id="SSF48371">
    <property type="entry name" value="ARM repeat"/>
    <property type="match status" value="1"/>
</dbReference>
<dbReference type="GO" id="GO:0005085">
    <property type="term" value="F:guanyl-nucleotide exchange factor activity"/>
    <property type="evidence" value="ECO:0007669"/>
    <property type="project" value="InterPro"/>
</dbReference>
<protein>
    <submittedName>
        <fullName evidence="1">Uncharacterized protein</fullName>
    </submittedName>
</protein>
<dbReference type="Gene3D" id="1.25.10.10">
    <property type="entry name" value="Leucine-rich Repeat Variant"/>
    <property type="match status" value="2"/>
</dbReference>
<dbReference type="PANTHER" id="PTHR10957">
    <property type="entry name" value="RAP1 GTPASE-GDP DISSOCIATION STIMULATOR 1"/>
    <property type="match status" value="1"/>
</dbReference>
<proteinExistence type="predicted"/>
<accession>A0AAV8YG99</accession>
<evidence type="ECO:0000313" key="1">
    <source>
        <dbReference type="EMBL" id="KAJ8950000.1"/>
    </source>
</evidence>
<dbReference type="AlphaFoldDB" id="A0AAV8YG99"/>
<dbReference type="FunFam" id="1.25.10.10:FF:000369">
    <property type="entry name" value="Vimar"/>
    <property type="match status" value="1"/>
</dbReference>
<comment type="caution">
    <text evidence="1">The sequence shown here is derived from an EMBL/GenBank/DDBJ whole genome shotgun (WGS) entry which is preliminary data.</text>
</comment>
<reference evidence="1" key="1">
    <citation type="journal article" date="2023" name="Insect Mol. Biol.">
        <title>Genome sequencing provides insights into the evolution of gene families encoding plant cell wall-degrading enzymes in longhorned beetles.</title>
        <authorList>
            <person name="Shin N.R."/>
            <person name="Okamura Y."/>
            <person name="Kirsch R."/>
            <person name="Pauchet Y."/>
        </authorList>
    </citation>
    <scope>NUCLEOTIDE SEQUENCE</scope>
    <source>
        <strain evidence="1">AMC_N1</strain>
    </source>
</reference>
<dbReference type="InterPro" id="IPR040144">
    <property type="entry name" value="RAP1GDS1"/>
</dbReference>
<dbReference type="InterPro" id="IPR016024">
    <property type="entry name" value="ARM-type_fold"/>
</dbReference>
<dbReference type="InterPro" id="IPR011989">
    <property type="entry name" value="ARM-like"/>
</dbReference>
<gene>
    <name evidence="1" type="ORF">NQ318_002411</name>
</gene>
<evidence type="ECO:0000313" key="2">
    <source>
        <dbReference type="Proteomes" id="UP001162162"/>
    </source>
</evidence>
<dbReference type="EMBL" id="JAPWTK010000106">
    <property type="protein sequence ID" value="KAJ8950000.1"/>
    <property type="molecule type" value="Genomic_DNA"/>
</dbReference>
<sequence length="520" mass="58942">MAKVLDKLVSLENLSEEETVHNLKAILAQATDIEINSSDIVRSLLKTGKNEIIKLTTEVIAEWAKIESNRKVMTNEEIINALLLLLENTDLDIVFNSIRSLGNICYENEEACNIIDKIGIDSILMILKKDAERDDKSLTTKVAGLLVNLFTLHDGLPRTALKNEIIPVLEQLLLKYYKPFDENQILLTFLLSVLNHLSDYFDEQNIPFTEHFCQIIVDIFKISTIPEISVMCLEIFHTHSEKDEIKTLLAKEGVCELLFDLIEKYRHQVNDEESRSVLKMACDLIVIILTGGPLASRRIKLHDCMYILYDNGKGKVYINMTTWLDSDDSDLLSTGILAIGNFARKDVHCIQMVQSGISKKLITPTSVITLKNLVIPHQNKAQVLQEGLIDGMYPMIKVDQHLVVFKLLGTFRIVIDGQESAALDLISRVDLLERLIYWCYNSDHLGVRGEVPRLLCWLIKNCHSFKPFENVLSVNGTVKCVVEMISSNHAVMQNEAFYGLNLLCIGCTDKNLEKLTEELH</sequence>